<dbReference type="InParanoid" id="S8FSX3"/>
<sequence>MAEFLTRIDTGKLVTVETVLSALTAAFVAPSYNLPIFLFGLYAQEATEAVESLKMFTYLVIGTIPLDIVWMWRNEQGWFIKLLTILVLVLKIPTAMVLATALQTRGGNFSSFSGLRSGDVAGATVWSMPGGFTSSGREGYQTVDETVDVQTPKPLGTTQPPPPPTTQQGAPGAYQNV</sequence>
<name>S8FSX3_FOMSC</name>
<keyword evidence="2" id="KW-1133">Transmembrane helix</keyword>
<dbReference type="HOGENOM" id="CLU_1547679_0_0_1"/>
<dbReference type="AlphaFoldDB" id="S8FSX3"/>
<keyword evidence="4" id="KW-1185">Reference proteome</keyword>
<dbReference type="OrthoDB" id="2500246at2759"/>
<accession>S8FSX3</accession>
<feature type="transmembrane region" description="Helical" evidence="2">
    <location>
        <begin position="55"/>
        <end position="72"/>
    </location>
</feature>
<dbReference type="eggNOG" id="ENOG502SCVB">
    <property type="taxonomic scope" value="Eukaryota"/>
</dbReference>
<keyword evidence="2" id="KW-0812">Transmembrane</keyword>
<evidence type="ECO:0000256" key="2">
    <source>
        <dbReference type="SAM" id="Phobius"/>
    </source>
</evidence>
<feature type="region of interest" description="Disordered" evidence="1">
    <location>
        <begin position="134"/>
        <end position="177"/>
    </location>
</feature>
<evidence type="ECO:0000313" key="3">
    <source>
        <dbReference type="EMBL" id="EPT04326.1"/>
    </source>
</evidence>
<dbReference type="Proteomes" id="UP000015241">
    <property type="component" value="Unassembled WGS sequence"/>
</dbReference>
<feature type="transmembrane region" description="Helical" evidence="2">
    <location>
        <begin position="78"/>
        <end position="102"/>
    </location>
</feature>
<dbReference type="EMBL" id="KE504127">
    <property type="protein sequence ID" value="EPT04326.1"/>
    <property type="molecule type" value="Genomic_DNA"/>
</dbReference>
<reference evidence="3 4" key="1">
    <citation type="journal article" date="2012" name="Science">
        <title>The Paleozoic origin of enzymatic lignin decomposition reconstructed from 31 fungal genomes.</title>
        <authorList>
            <person name="Floudas D."/>
            <person name="Binder M."/>
            <person name="Riley R."/>
            <person name="Barry K."/>
            <person name="Blanchette R.A."/>
            <person name="Henrissat B."/>
            <person name="Martinez A.T."/>
            <person name="Otillar R."/>
            <person name="Spatafora J.W."/>
            <person name="Yadav J.S."/>
            <person name="Aerts A."/>
            <person name="Benoit I."/>
            <person name="Boyd A."/>
            <person name="Carlson A."/>
            <person name="Copeland A."/>
            <person name="Coutinho P.M."/>
            <person name="de Vries R.P."/>
            <person name="Ferreira P."/>
            <person name="Findley K."/>
            <person name="Foster B."/>
            <person name="Gaskell J."/>
            <person name="Glotzer D."/>
            <person name="Gorecki P."/>
            <person name="Heitman J."/>
            <person name="Hesse C."/>
            <person name="Hori C."/>
            <person name="Igarashi K."/>
            <person name="Jurgens J.A."/>
            <person name="Kallen N."/>
            <person name="Kersten P."/>
            <person name="Kohler A."/>
            <person name="Kuees U."/>
            <person name="Kumar T.K.A."/>
            <person name="Kuo A."/>
            <person name="LaButti K."/>
            <person name="Larrondo L.F."/>
            <person name="Lindquist E."/>
            <person name="Ling A."/>
            <person name="Lombard V."/>
            <person name="Lucas S."/>
            <person name="Lundell T."/>
            <person name="Martin R."/>
            <person name="McLaughlin D.J."/>
            <person name="Morgenstern I."/>
            <person name="Morin E."/>
            <person name="Murat C."/>
            <person name="Nagy L.G."/>
            <person name="Nolan M."/>
            <person name="Ohm R.A."/>
            <person name="Patyshakuliyeva A."/>
            <person name="Rokas A."/>
            <person name="Ruiz-Duenas F.J."/>
            <person name="Sabat G."/>
            <person name="Salamov A."/>
            <person name="Samejima M."/>
            <person name="Schmutz J."/>
            <person name="Slot J.C."/>
            <person name="St John F."/>
            <person name="Stenlid J."/>
            <person name="Sun H."/>
            <person name="Sun S."/>
            <person name="Syed K."/>
            <person name="Tsang A."/>
            <person name="Wiebenga A."/>
            <person name="Young D."/>
            <person name="Pisabarro A."/>
            <person name="Eastwood D.C."/>
            <person name="Martin F."/>
            <person name="Cullen D."/>
            <person name="Grigoriev I.V."/>
            <person name="Hibbett D.S."/>
        </authorList>
    </citation>
    <scope>NUCLEOTIDE SEQUENCE</scope>
    <source>
        <strain evidence="4">FP-58527</strain>
    </source>
</reference>
<feature type="transmembrane region" description="Helical" evidence="2">
    <location>
        <begin position="20"/>
        <end position="43"/>
    </location>
</feature>
<evidence type="ECO:0000313" key="4">
    <source>
        <dbReference type="Proteomes" id="UP000015241"/>
    </source>
</evidence>
<proteinExistence type="predicted"/>
<keyword evidence="2" id="KW-0472">Membrane</keyword>
<organism evidence="3 4">
    <name type="scientific">Fomitopsis schrenkii</name>
    <name type="common">Brown rot fungus</name>
    <dbReference type="NCBI Taxonomy" id="2126942"/>
    <lineage>
        <taxon>Eukaryota</taxon>
        <taxon>Fungi</taxon>
        <taxon>Dikarya</taxon>
        <taxon>Basidiomycota</taxon>
        <taxon>Agaricomycotina</taxon>
        <taxon>Agaricomycetes</taxon>
        <taxon>Polyporales</taxon>
        <taxon>Fomitopsis</taxon>
    </lineage>
</organism>
<gene>
    <name evidence="3" type="ORF">FOMPIDRAFT_1028088</name>
</gene>
<feature type="compositionally biased region" description="Low complexity" evidence="1">
    <location>
        <begin position="166"/>
        <end position="177"/>
    </location>
</feature>
<protein>
    <submittedName>
        <fullName evidence="3">Uncharacterized protein</fullName>
    </submittedName>
</protein>
<evidence type="ECO:0000256" key="1">
    <source>
        <dbReference type="SAM" id="MobiDB-lite"/>
    </source>
</evidence>